<dbReference type="SUPFAM" id="SSF47384">
    <property type="entry name" value="Homodimeric domain of signal transducing histidine kinase"/>
    <property type="match status" value="1"/>
</dbReference>
<evidence type="ECO:0000256" key="8">
    <source>
        <dbReference type="ARBA" id="ARBA00022989"/>
    </source>
</evidence>
<keyword evidence="5" id="KW-0808">Transferase</keyword>
<dbReference type="Pfam" id="PF00512">
    <property type="entry name" value="HisKA"/>
    <property type="match status" value="1"/>
</dbReference>
<reference evidence="14 15" key="1">
    <citation type="submission" date="2019-10" db="EMBL/GenBank/DDBJ databases">
        <title>Genomic analysis of Raineyella sp. CBA3103.</title>
        <authorList>
            <person name="Roh S.W."/>
        </authorList>
    </citation>
    <scope>NUCLEOTIDE SEQUENCE [LARGE SCALE GENOMIC DNA]</scope>
    <source>
        <strain evidence="14 15">CBA3103</strain>
    </source>
</reference>
<dbReference type="Gene3D" id="6.10.340.10">
    <property type="match status" value="1"/>
</dbReference>
<keyword evidence="15" id="KW-1185">Reference proteome</keyword>
<dbReference type="InterPro" id="IPR036097">
    <property type="entry name" value="HisK_dim/P_sf"/>
</dbReference>
<dbReference type="InterPro" id="IPR036890">
    <property type="entry name" value="HATPase_C_sf"/>
</dbReference>
<evidence type="ECO:0000256" key="1">
    <source>
        <dbReference type="ARBA" id="ARBA00000085"/>
    </source>
</evidence>
<dbReference type="PROSITE" id="PS50109">
    <property type="entry name" value="HIS_KIN"/>
    <property type="match status" value="1"/>
</dbReference>
<evidence type="ECO:0000256" key="6">
    <source>
        <dbReference type="ARBA" id="ARBA00022692"/>
    </source>
</evidence>
<evidence type="ECO:0000256" key="3">
    <source>
        <dbReference type="ARBA" id="ARBA00012438"/>
    </source>
</evidence>
<dbReference type="EC" id="2.7.13.3" evidence="3"/>
<name>A0A5Q2FDP3_9ACTN</name>
<feature type="domain" description="Histidine kinase" evidence="12">
    <location>
        <begin position="156"/>
        <end position="372"/>
    </location>
</feature>
<dbReference type="PANTHER" id="PTHR45436">
    <property type="entry name" value="SENSOR HISTIDINE KINASE YKOH"/>
    <property type="match status" value="1"/>
</dbReference>
<feature type="transmembrane region" description="Helical" evidence="11">
    <location>
        <begin position="71"/>
        <end position="95"/>
    </location>
</feature>
<organism evidence="14 15">
    <name type="scientific">Raineyella fluvialis</name>
    <dbReference type="NCBI Taxonomy" id="2662261"/>
    <lineage>
        <taxon>Bacteria</taxon>
        <taxon>Bacillati</taxon>
        <taxon>Actinomycetota</taxon>
        <taxon>Actinomycetes</taxon>
        <taxon>Propionibacteriales</taxon>
        <taxon>Propionibacteriaceae</taxon>
        <taxon>Raineyella</taxon>
    </lineage>
</organism>
<evidence type="ECO:0000313" key="15">
    <source>
        <dbReference type="Proteomes" id="UP000386847"/>
    </source>
</evidence>
<evidence type="ECO:0000313" key="14">
    <source>
        <dbReference type="EMBL" id="QGF25240.1"/>
    </source>
</evidence>
<dbReference type="Pfam" id="PF00672">
    <property type="entry name" value="HAMP"/>
    <property type="match status" value="1"/>
</dbReference>
<dbReference type="InterPro" id="IPR005467">
    <property type="entry name" value="His_kinase_dom"/>
</dbReference>
<dbReference type="SMART" id="SM00304">
    <property type="entry name" value="HAMP"/>
    <property type="match status" value="1"/>
</dbReference>
<evidence type="ECO:0000256" key="4">
    <source>
        <dbReference type="ARBA" id="ARBA00022553"/>
    </source>
</evidence>
<dbReference type="EMBL" id="CP045725">
    <property type="protein sequence ID" value="QGF25240.1"/>
    <property type="molecule type" value="Genomic_DNA"/>
</dbReference>
<gene>
    <name evidence="14" type="ORF">Rai3103_13505</name>
</gene>
<dbReference type="CDD" id="cd00082">
    <property type="entry name" value="HisKA"/>
    <property type="match status" value="1"/>
</dbReference>
<dbReference type="SMART" id="SM00388">
    <property type="entry name" value="HisKA"/>
    <property type="match status" value="1"/>
</dbReference>
<dbReference type="Proteomes" id="UP000386847">
    <property type="component" value="Chromosome"/>
</dbReference>
<proteinExistence type="predicted"/>
<dbReference type="InterPro" id="IPR004358">
    <property type="entry name" value="Sig_transdc_His_kin-like_C"/>
</dbReference>
<dbReference type="PROSITE" id="PS50885">
    <property type="entry name" value="HAMP"/>
    <property type="match status" value="1"/>
</dbReference>
<dbReference type="AlphaFoldDB" id="A0A5Q2FDP3"/>
<dbReference type="PANTHER" id="PTHR45436:SF5">
    <property type="entry name" value="SENSOR HISTIDINE KINASE TRCS"/>
    <property type="match status" value="1"/>
</dbReference>
<evidence type="ECO:0000256" key="10">
    <source>
        <dbReference type="ARBA" id="ARBA00023136"/>
    </source>
</evidence>
<dbReference type="SUPFAM" id="SSF158472">
    <property type="entry name" value="HAMP domain-like"/>
    <property type="match status" value="1"/>
</dbReference>
<evidence type="ECO:0000256" key="7">
    <source>
        <dbReference type="ARBA" id="ARBA00022777"/>
    </source>
</evidence>
<evidence type="ECO:0000256" key="2">
    <source>
        <dbReference type="ARBA" id="ARBA00004236"/>
    </source>
</evidence>
<evidence type="ECO:0000259" key="13">
    <source>
        <dbReference type="PROSITE" id="PS50885"/>
    </source>
</evidence>
<dbReference type="SUPFAM" id="SSF55874">
    <property type="entry name" value="ATPase domain of HSP90 chaperone/DNA topoisomerase II/histidine kinase"/>
    <property type="match status" value="1"/>
</dbReference>
<dbReference type="InterPro" id="IPR003661">
    <property type="entry name" value="HisK_dim/P_dom"/>
</dbReference>
<keyword evidence="7" id="KW-0418">Kinase</keyword>
<dbReference type="Pfam" id="PF02518">
    <property type="entry name" value="HATPase_c"/>
    <property type="match status" value="1"/>
</dbReference>
<keyword evidence="4" id="KW-0597">Phosphoprotein</keyword>
<dbReference type="CDD" id="cd00075">
    <property type="entry name" value="HATPase"/>
    <property type="match status" value="1"/>
</dbReference>
<dbReference type="KEGG" id="rain:Rai3103_13505"/>
<dbReference type="GO" id="GO:0000155">
    <property type="term" value="F:phosphorelay sensor kinase activity"/>
    <property type="evidence" value="ECO:0007669"/>
    <property type="project" value="InterPro"/>
</dbReference>
<protein>
    <recommendedName>
        <fullName evidence="3">histidine kinase</fullName>
        <ecNumber evidence="3">2.7.13.3</ecNumber>
    </recommendedName>
</protein>
<dbReference type="GO" id="GO:0005886">
    <property type="term" value="C:plasma membrane"/>
    <property type="evidence" value="ECO:0007669"/>
    <property type="project" value="UniProtKB-SubCell"/>
</dbReference>
<dbReference type="InterPro" id="IPR003594">
    <property type="entry name" value="HATPase_dom"/>
</dbReference>
<dbReference type="InterPro" id="IPR003660">
    <property type="entry name" value="HAMP_dom"/>
</dbReference>
<comment type="catalytic activity">
    <reaction evidence="1">
        <text>ATP + protein L-histidine = ADP + protein N-phospho-L-histidine.</text>
        <dbReference type="EC" id="2.7.13.3"/>
    </reaction>
</comment>
<keyword evidence="6 11" id="KW-0812">Transmembrane</keyword>
<comment type="subcellular location">
    <subcellularLocation>
        <location evidence="2">Cell membrane</location>
    </subcellularLocation>
</comment>
<dbReference type="CDD" id="cd06225">
    <property type="entry name" value="HAMP"/>
    <property type="match status" value="1"/>
</dbReference>
<dbReference type="Gene3D" id="3.30.565.10">
    <property type="entry name" value="Histidine kinase-like ATPase, C-terminal domain"/>
    <property type="match status" value="1"/>
</dbReference>
<dbReference type="SMART" id="SM00387">
    <property type="entry name" value="HATPase_c"/>
    <property type="match status" value="1"/>
</dbReference>
<feature type="domain" description="HAMP" evidence="13">
    <location>
        <begin position="96"/>
        <end position="148"/>
    </location>
</feature>
<evidence type="ECO:0000256" key="5">
    <source>
        <dbReference type="ARBA" id="ARBA00022679"/>
    </source>
</evidence>
<evidence type="ECO:0000256" key="9">
    <source>
        <dbReference type="ARBA" id="ARBA00023012"/>
    </source>
</evidence>
<keyword evidence="8 11" id="KW-1133">Transmembrane helix</keyword>
<dbReference type="InterPro" id="IPR050428">
    <property type="entry name" value="TCS_sensor_his_kinase"/>
</dbReference>
<sequence length="372" mass="38637">MFGRLSTRLLLSHLSVAVVGAGVAFLLVRLLAPVDFARRAGVVAGGAGPGPGAGSANAGRGRLLLEAFDAAINQALVVGLVAAVVVATLLAWLMVRRLLRPLDRVRTTTRALAGGDYATRVSVPREVELARLAEDINALGGALQESEARRVRLIGEVAHEMRTPLTVIDGYVEGMIDGVFAATPDRLAAVSDEARVLRRLAEDLSALSRAEEGRLSLAPATFDLTALVAETGRRLAPQFEDARVDLALVPAPPLTVSADPDRIGQVVTNLLGNALRACSPGDTVTLGIDAADGHAVVTVEDTGRGIAPAELPRIFERFYRVPDATTGTRTGTGSGIGLTISRSIARAHGGDVVAASPGPGLGSTFRLLLPLT</sequence>
<feature type="transmembrane region" description="Helical" evidence="11">
    <location>
        <begin position="9"/>
        <end position="32"/>
    </location>
</feature>
<keyword evidence="9" id="KW-0902">Two-component regulatory system</keyword>
<accession>A0A5Q2FDP3</accession>
<keyword evidence="10 11" id="KW-0472">Membrane</keyword>
<dbReference type="PRINTS" id="PR00344">
    <property type="entry name" value="BCTRLSENSOR"/>
</dbReference>
<evidence type="ECO:0000259" key="12">
    <source>
        <dbReference type="PROSITE" id="PS50109"/>
    </source>
</evidence>
<dbReference type="Gene3D" id="1.10.287.130">
    <property type="match status" value="1"/>
</dbReference>
<evidence type="ECO:0000256" key="11">
    <source>
        <dbReference type="SAM" id="Phobius"/>
    </source>
</evidence>